<dbReference type="EMBL" id="RSCE01000001">
    <property type="protein sequence ID" value="RSH87509.1"/>
    <property type="molecule type" value="Genomic_DNA"/>
</dbReference>
<reference evidence="3 4" key="1">
    <citation type="submission" date="2018-11" db="EMBL/GenBank/DDBJ databases">
        <title>Genome sequence of Apiotrichum porosum DSM 27194.</title>
        <authorList>
            <person name="Aliyu H."/>
            <person name="Gorte O."/>
            <person name="Ochsenreither K."/>
        </authorList>
    </citation>
    <scope>NUCLEOTIDE SEQUENCE [LARGE SCALE GENOMIC DNA]</scope>
    <source>
        <strain evidence="3 4">DSM 27194</strain>
    </source>
</reference>
<name>A0A427Y8S5_9TREE</name>
<feature type="coiled-coil region" evidence="1">
    <location>
        <begin position="40"/>
        <end position="74"/>
    </location>
</feature>
<proteinExistence type="predicted"/>
<feature type="compositionally biased region" description="Pro residues" evidence="2">
    <location>
        <begin position="234"/>
        <end position="246"/>
    </location>
</feature>
<gene>
    <name evidence="3" type="ORF">EHS24_000017</name>
</gene>
<feature type="compositionally biased region" description="Low complexity" evidence="2">
    <location>
        <begin position="539"/>
        <end position="548"/>
    </location>
</feature>
<feature type="compositionally biased region" description="Low complexity" evidence="2">
    <location>
        <begin position="835"/>
        <end position="865"/>
    </location>
</feature>
<feature type="region of interest" description="Disordered" evidence="2">
    <location>
        <begin position="449"/>
        <end position="482"/>
    </location>
</feature>
<dbReference type="GeneID" id="39584560"/>
<feature type="region of interest" description="Disordered" evidence="2">
    <location>
        <begin position="772"/>
        <end position="907"/>
    </location>
</feature>
<keyword evidence="4" id="KW-1185">Reference proteome</keyword>
<feature type="compositionally biased region" description="Low complexity" evidence="2">
    <location>
        <begin position="19"/>
        <end position="30"/>
    </location>
</feature>
<evidence type="ECO:0000256" key="1">
    <source>
        <dbReference type="SAM" id="Coils"/>
    </source>
</evidence>
<dbReference type="AlphaFoldDB" id="A0A427Y8S5"/>
<feature type="region of interest" description="Disordered" evidence="2">
    <location>
        <begin position="528"/>
        <end position="555"/>
    </location>
</feature>
<accession>A0A427Y8S5</accession>
<dbReference type="RefSeq" id="XP_028479717.1">
    <property type="nucleotide sequence ID" value="XM_028615860.1"/>
</dbReference>
<organism evidence="3 4">
    <name type="scientific">Apiotrichum porosum</name>
    <dbReference type="NCBI Taxonomy" id="105984"/>
    <lineage>
        <taxon>Eukaryota</taxon>
        <taxon>Fungi</taxon>
        <taxon>Dikarya</taxon>
        <taxon>Basidiomycota</taxon>
        <taxon>Agaricomycotina</taxon>
        <taxon>Tremellomycetes</taxon>
        <taxon>Trichosporonales</taxon>
        <taxon>Trichosporonaceae</taxon>
        <taxon>Apiotrichum</taxon>
    </lineage>
</organism>
<sequence>MPPPGPTGPSPPVGGGAAGSVPSPSSLLSAPDSANARVLLRSLEDLRDALSARVDQLTVAVERLRGQASELDRAVSAGSPLTPGFGRPTTVGSFDNIGPLLLPRPYVSVPPRRRSVIPRSNATPGPDRTRDTGRETLSARLSTWRQHINSAEQRRPPTTTPPPIPPGDQSGPSPSSTTMRGGFAPTNLDAIARQPKPVIVRSPAASAEPDEQTTPVVRTVPVPPEVPAVDEAEAPPPDDSSPPPDTPSSSQLETINVHANRTFGSDEDLYTSPLDNPARDVPDVPDEEAAPPPPRPTHRPDSWARAVAAGMTTRGLMVHERQGLSLINNRVPADNPTAVEDPTPEPSPRDALDRDIHALQHRLDETQREWYNAWDLERSSAIIHSRVPNQYSTVRADAMRRHVENSHRLWTLMSRRAQQYGPPEPLDANGQRRPVAAMRHILLTSPSFLRPPGYYRPRPPRRANAPSLLEPQPSSPADESAVQDMERVWIQRIQRERAGDPLERSPDQFEYEYYRDFIYDDRRRRHAVPTTSLPPNAPESSASSSSATDDTEDSWPARRLELLGGLVRTQSRPEVAPTLPPVHRPTRLETLLGRDGPAPGSLPSAPQEEYWVAHRRQLLEFIEQSRGRVHEMARELSPHVLAEERPGMRRVLMGIERMLATPDMPLDMRTRFERLAQRERDVLREVDAAARVESARPAVDRQRPAMVLERIERTRARVRELSRLHDDLATVRAGIGLGRPMSRRASDADTVVPSTFTVGDLEFDVDIPPLSPMTPPSLLPEFSERRLPPIPPLPARLMQDNAPERVDTPTDVAAERSPAAPDLAELELPPTQPASPSVSEPLSLEPSVAESSTSSSDSHRATSSHIIEESNATATKETGELGADSWPVPRTTTARRPPRPYVSLLDL</sequence>
<evidence type="ECO:0000256" key="2">
    <source>
        <dbReference type="SAM" id="MobiDB-lite"/>
    </source>
</evidence>
<feature type="compositionally biased region" description="Polar residues" evidence="2">
    <location>
        <begin position="250"/>
        <end position="263"/>
    </location>
</feature>
<protein>
    <submittedName>
        <fullName evidence="3">Uncharacterized protein</fullName>
    </submittedName>
</protein>
<dbReference type="OrthoDB" id="10687222at2759"/>
<keyword evidence="1" id="KW-0175">Coiled coil</keyword>
<evidence type="ECO:0000313" key="3">
    <source>
        <dbReference type="EMBL" id="RSH87509.1"/>
    </source>
</evidence>
<feature type="region of interest" description="Disordered" evidence="2">
    <location>
        <begin position="330"/>
        <end position="351"/>
    </location>
</feature>
<feature type="compositionally biased region" description="Low complexity" evidence="2">
    <location>
        <begin position="167"/>
        <end position="178"/>
    </location>
</feature>
<comment type="caution">
    <text evidence="3">The sequence shown here is derived from an EMBL/GenBank/DDBJ whole genome shotgun (WGS) entry which is preliminary data.</text>
</comment>
<feature type="region of interest" description="Disordered" evidence="2">
    <location>
        <begin position="112"/>
        <end position="134"/>
    </location>
</feature>
<evidence type="ECO:0000313" key="4">
    <source>
        <dbReference type="Proteomes" id="UP000279236"/>
    </source>
</evidence>
<feature type="region of interest" description="Disordered" evidence="2">
    <location>
        <begin position="147"/>
        <end position="302"/>
    </location>
</feature>
<dbReference type="Proteomes" id="UP000279236">
    <property type="component" value="Unassembled WGS sequence"/>
</dbReference>
<feature type="region of interest" description="Disordered" evidence="2">
    <location>
        <begin position="1"/>
        <end position="30"/>
    </location>
</feature>
<feature type="compositionally biased region" description="Pro residues" evidence="2">
    <location>
        <begin position="1"/>
        <end position="12"/>
    </location>
</feature>